<dbReference type="CDD" id="cd00383">
    <property type="entry name" value="trans_reg_C"/>
    <property type="match status" value="1"/>
</dbReference>
<feature type="transmembrane region" description="Helical" evidence="8">
    <location>
        <begin position="262"/>
        <end position="283"/>
    </location>
</feature>
<dbReference type="InterPro" id="IPR011006">
    <property type="entry name" value="CheY-like_superfamily"/>
</dbReference>
<dbReference type="InterPro" id="IPR036388">
    <property type="entry name" value="WH-like_DNA-bd_sf"/>
</dbReference>
<keyword evidence="3 12" id="KW-0418">Kinase</keyword>
<keyword evidence="5 7" id="KW-0238">DNA-binding</keyword>
<dbReference type="Gene3D" id="3.30.565.10">
    <property type="entry name" value="Histidine kinase-like ATPase, C-terminal domain"/>
    <property type="match status" value="1"/>
</dbReference>
<feature type="modified residue" description="4-aspartylphosphate" evidence="6">
    <location>
        <position position="52"/>
    </location>
</feature>
<dbReference type="PROSITE" id="PS51755">
    <property type="entry name" value="OMPR_PHOB"/>
    <property type="match status" value="1"/>
</dbReference>
<dbReference type="Gene3D" id="3.40.50.2300">
    <property type="match status" value="1"/>
</dbReference>
<dbReference type="InterPro" id="IPR001789">
    <property type="entry name" value="Sig_transdc_resp-reg_receiver"/>
</dbReference>
<dbReference type="GO" id="GO:0003677">
    <property type="term" value="F:DNA binding"/>
    <property type="evidence" value="ECO:0007669"/>
    <property type="project" value="UniProtKB-UniRule"/>
</dbReference>
<evidence type="ECO:0000256" key="2">
    <source>
        <dbReference type="ARBA" id="ARBA00022679"/>
    </source>
</evidence>
<dbReference type="InterPro" id="IPR005467">
    <property type="entry name" value="His_kinase_dom"/>
</dbReference>
<dbReference type="AlphaFoldDB" id="A0A0U5JLI7"/>
<proteinExistence type="predicted"/>
<dbReference type="PANTHER" id="PTHR43547:SF2">
    <property type="entry name" value="HYBRID SIGNAL TRANSDUCTION HISTIDINE KINASE C"/>
    <property type="match status" value="1"/>
</dbReference>
<dbReference type="SMART" id="SM00387">
    <property type="entry name" value="HATPase_c"/>
    <property type="match status" value="1"/>
</dbReference>
<keyword evidence="4" id="KW-0902">Two-component regulatory system</keyword>
<dbReference type="InterPro" id="IPR003594">
    <property type="entry name" value="HATPase_dom"/>
</dbReference>
<keyword evidence="2" id="KW-0808">Transferase</keyword>
<dbReference type="PROSITE" id="PS50109">
    <property type="entry name" value="HIS_KIN"/>
    <property type="match status" value="1"/>
</dbReference>
<evidence type="ECO:0000256" key="6">
    <source>
        <dbReference type="PROSITE-ProRule" id="PRU00169"/>
    </source>
</evidence>
<dbReference type="Pfam" id="PF00486">
    <property type="entry name" value="Trans_reg_C"/>
    <property type="match status" value="1"/>
</dbReference>
<feature type="DNA-binding region" description="OmpR/PhoB-type" evidence="7">
    <location>
        <begin position="125"/>
        <end position="242"/>
    </location>
</feature>
<keyword evidence="8" id="KW-0472">Membrane</keyword>
<evidence type="ECO:0000256" key="5">
    <source>
        <dbReference type="ARBA" id="ARBA00023125"/>
    </source>
</evidence>
<feature type="domain" description="Response regulatory" evidence="10">
    <location>
        <begin position="3"/>
        <end position="116"/>
    </location>
</feature>
<dbReference type="SUPFAM" id="SSF55874">
    <property type="entry name" value="ATPase domain of HSP90 chaperone/DNA topoisomerase II/histidine kinase"/>
    <property type="match status" value="1"/>
</dbReference>
<accession>A0A0U5JLI7</accession>
<dbReference type="InterPro" id="IPR036890">
    <property type="entry name" value="HATPase_C_sf"/>
</dbReference>
<keyword evidence="8" id="KW-1133">Transmembrane helix</keyword>
<dbReference type="Gene3D" id="6.10.250.690">
    <property type="match status" value="1"/>
</dbReference>
<keyword evidence="8" id="KW-0812">Transmembrane</keyword>
<sequence>MAKIFIVEDNPDIIHSTTQELNKWQHDVITVNNWQNVANEILATNPDLVLFDITLPTFDGFYWIQEVRKHSQVPIIVISAAEIDTNVMHAVAAGANDYIMKPFAMTVLLAKIQALLRRNKQTTDAEEIMWDHNSFNPLTNILTNGNGTAQLTPTEGAMLQVLLSHRNKTVSKEQLLQWLWQGGKYLNENTLNVNISRSRTKGNAFTQNVVSAIDWWKTMNKHYFKLFWRSILLPTIGYLFLLSLIGLLVILYNLPTVFWGDVIRFSLPFFIVWLIGSGAIKYYRLRHLNVSQLDKFTPTNMTEGKPVELLQDEQAKNIDTIRQLQATQHEQLDHLELFTHEIKNYLTSLNAAAENSPIVASTEVKKNIHQANYYLNLLLNDERLAINNHDYDFQWIDIANLINNILQQNSAVFIHKQLIPELTGLDGIKVLTDRKWLHFCIEQLLSNAIKYSVPNSTINISWEMNSLRIVDHGCGISMNDLPRIFDNGFTGKNGHRTTAATGMGLYLVKKVTEHLNFKVSISSVQSKGTTAILSFLPDNIRSSN</sequence>
<reference evidence="12" key="1">
    <citation type="submission" date="2015-10" db="EMBL/GenBank/DDBJ databases">
        <authorList>
            <person name="Gilbert D.G."/>
        </authorList>
    </citation>
    <scope>NUCLEOTIDE SEQUENCE</scope>
    <source>
        <strain evidence="12">Pg-3b</strain>
    </source>
</reference>
<dbReference type="InterPro" id="IPR001867">
    <property type="entry name" value="OmpR/PhoB-type_DNA-bd"/>
</dbReference>
<feature type="transmembrane region" description="Helical" evidence="8">
    <location>
        <begin position="226"/>
        <end position="250"/>
    </location>
</feature>
<name>A0A0U5JLI7_LIMRT</name>
<gene>
    <name evidence="12" type="ORF">LRLP16767_LRPG3B_01114</name>
</gene>
<evidence type="ECO:0000256" key="4">
    <source>
        <dbReference type="ARBA" id="ARBA00023012"/>
    </source>
</evidence>
<keyword evidence="1 6" id="KW-0597">Phosphoprotein</keyword>
<protein>
    <submittedName>
        <fullName evidence="12">Integral membrane sensor signal transduction histidine kinase</fullName>
    </submittedName>
</protein>
<evidence type="ECO:0000256" key="3">
    <source>
        <dbReference type="ARBA" id="ARBA00022777"/>
    </source>
</evidence>
<evidence type="ECO:0000256" key="1">
    <source>
        <dbReference type="ARBA" id="ARBA00022553"/>
    </source>
</evidence>
<dbReference type="PROSITE" id="PS50110">
    <property type="entry name" value="RESPONSE_REGULATORY"/>
    <property type="match status" value="1"/>
</dbReference>
<dbReference type="SMART" id="SM00448">
    <property type="entry name" value="REC"/>
    <property type="match status" value="1"/>
</dbReference>
<evidence type="ECO:0000256" key="7">
    <source>
        <dbReference type="PROSITE-ProRule" id="PRU01091"/>
    </source>
</evidence>
<feature type="domain" description="OmpR/PhoB-type" evidence="11">
    <location>
        <begin position="125"/>
        <end position="242"/>
    </location>
</feature>
<organism evidence="12">
    <name type="scientific">Limosilactobacillus reuteri</name>
    <name type="common">Lactobacillus reuteri</name>
    <dbReference type="NCBI Taxonomy" id="1598"/>
    <lineage>
        <taxon>Bacteria</taxon>
        <taxon>Bacillati</taxon>
        <taxon>Bacillota</taxon>
        <taxon>Bacilli</taxon>
        <taxon>Lactobacillales</taxon>
        <taxon>Lactobacillaceae</taxon>
        <taxon>Limosilactobacillus</taxon>
    </lineage>
</organism>
<evidence type="ECO:0000256" key="8">
    <source>
        <dbReference type="SAM" id="Phobius"/>
    </source>
</evidence>
<dbReference type="PANTHER" id="PTHR43547">
    <property type="entry name" value="TWO-COMPONENT HISTIDINE KINASE"/>
    <property type="match status" value="1"/>
</dbReference>
<evidence type="ECO:0000259" key="10">
    <source>
        <dbReference type="PROSITE" id="PS50110"/>
    </source>
</evidence>
<evidence type="ECO:0000259" key="9">
    <source>
        <dbReference type="PROSITE" id="PS50109"/>
    </source>
</evidence>
<evidence type="ECO:0000313" key="12">
    <source>
        <dbReference type="EMBL" id="CUR37320.1"/>
    </source>
</evidence>
<dbReference type="GO" id="GO:0000155">
    <property type="term" value="F:phosphorelay sensor kinase activity"/>
    <property type="evidence" value="ECO:0007669"/>
    <property type="project" value="TreeGrafter"/>
</dbReference>
<dbReference type="SUPFAM" id="SSF52172">
    <property type="entry name" value="CheY-like"/>
    <property type="match status" value="1"/>
</dbReference>
<dbReference type="Pfam" id="PF02518">
    <property type="entry name" value="HATPase_c"/>
    <property type="match status" value="1"/>
</dbReference>
<dbReference type="Pfam" id="PF00072">
    <property type="entry name" value="Response_reg"/>
    <property type="match status" value="1"/>
</dbReference>
<dbReference type="Gene3D" id="1.10.10.10">
    <property type="entry name" value="Winged helix-like DNA-binding domain superfamily/Winged helix DNA-binding domain"/>
    <property type="match status" value="1"/>
</dbReference>
<feature type="domain" description="Histidine kinase" evidence="9">
    <location>
        <begin position="337"/>
        <end position="539"/>
    </location>
</feature>
<dbReference type="EMBL" id="LN887258">
    <property type="protein sequence ID" value="CUR37320.1"/>
    <property type="molecule type" value="Genomic_DNA"/>
</dbReference>
<evidence type="ECO:0000259" key="11">
    <source>
        <dbReference type="PROSITE" id="PS51755"/>
    </source>
</evidence>
<dbReference type="GO" id="GO:0006355">
    <property type="term" value="P:regulation of DNA-templated transcription"/>
    <property type="evidence" value="ECO:0007669"/>
    <property type="project" value="InterPro"/>
</dbReference>